<accession>A0A453GKN5</accession>
<name>A0A453GKN5_AEGTS</name>
<dbReference type="EnsemblPlants" id="AET3Gv21086300.1">
    <property type="protein sequence ID" value="AET3Gv21086300.1"/>
    <property type="gene ID" value="AET3Gv21086300"/>
</dbReference>
<protein>
    <submittedName>
        <fullName evidence="1">Uncharacterized protein</fullName>
    </submittedName>
</protein>
<dbReference type="AlphaFoldDB" id="A0A453GKN5"/>
<proteinExistence type="predicted"/>
<dbReference type="STRING" id="200361.A0A453GKN5"/>
<reference evidence="1" key="4">
    <citation type="submission" date="2019-03" db="UniProtKB">
        <authorList>
            <consortium name="EnsemblPlants"/>
        </authorList>
    </citation>
    <scope>IDENTIFICATION</scope>
</reference>
<reference evidence="1" key="5">
    <citation type="journal article" date="2021" name="G3 (Bethesda)">
        <title>Aegilops tauschii genome assembly Aet v5.0 features greater sequence contiguity and improved annotation.</title>
        <authorList>
            <person name="Wang L."/>
            <person name="Zhu T."/>
            <person name="Rodriguez J.C."/>
            <person name="Deal K.R."/>
            <person name="Dubcovsky J."/>
            <person name="McGuire P.E."/>
            <person name="Lux T."/>
            <person name="Spannagl M."/>
            <person name="Mayer K.F.X."/>
            <person name="Baldrich P."/>
            <person name="Meyers B.C."/>
            <person name="Huo N."/>
            <person name="Gu Y.Q."/>
            <person name="Zhou H."/>
            <person name="Devos K.M."/>
            <person name="Bennetzen J.L."/>
            <person name="Unver T."/>
            <person name="Budak H."/>
            <person name="Gulick P.J."/>
            <person name="Galiba G."/>
            <person name="Kalapos B."/>
            <person name="Nelson D.R."/>
            <person name="Li P."/>
            <person name="You F.M."/>
            <person name="Luo M.C."/>
            <person name="Dvorak J."/>
        </authorList>
    </citation>
    <scope>NUCLEOTIDE SEQUENCE [LARGE SCALE GENOMIC DNA]</scope>
    <source>
        <strain evidence="1">cv. AL8/78</strain>
    </source>
</reference>
<reference evidence="2" key="1">
    <citation type="journal article" date="2014" name="Science">
        <title>Ancient hybridizations among the ancestral genomes of bread wheat.</title>
        <authorList>
            <consortium name="International Wheat Genome Sequencing Consortium,"/>
            <person name="Marcussen T."/>
            <person name="Sandve S.R."/>
            <person name="Heier L."/>
            <person name="Spannagl M."/>
            <person name="Pfeifer M."/>
            <person name="Jakobsen K.S."/>
            <person name="Wulff B.B."/>
            <person name="Steuernagel B."/>
            <person name="Mayer K.F."/>
            <person name="Olsen O.A."/>
        </authorList>
    </citation>
    <scope>NUCLEOTIDE SEQUENCE [LARGE SCALE GENOMIC DNA]</scope>
    <source>
        <strain evidence="2">cv. AL8/78</strain>
    </source>
</reference>
<sequence length="156" mass="18423">LCIAVHVRHQLDFWIMPPLGAQLHNMEDEKLPKWRLCYSFYIDIYGTKDHMSGAWFNDAGGLLCYKLRDRLYKYDTTKNKKQQQQTCVWDNQIWMPATQSSNNNRRWSVYGGYRPSLLSPRLAFESNLQHKDAQEHFEHALLHTVGCHLINVTKIK</sequence>
<keyword evidence="2" id="KW-1185">Reference proteome</keyword>
<organism evidence="1 2">
    <name type="scientific">Aegilops tauschii subsp. strangulata</name>
    <name type="common">Goatgrass</name>
    <dbReference type="NCBI Taxonomy" id="200361"/>
    <lineage>
        <taxon>Eukaryota</taxon>
        <taxon>Viridiplantae</taxon>
        <taxon>Streptophyta</taxon>
        <taxon>Embryophyta</taxon>
        <taxon>Tracheophyta</taxon>
        <taxon>Spermatophyta</taxon>
        <taxon>Magnoliopsida</taxon>
        <taxon>Liliopsida</taxon>
        <taxon>Poales</taxon>
        <taxon>Poaceae</taxon>
        <taxon>BOP clade</taxon>
        <taxon>Pooideae</taxon>
        <taxon>Triticodae</taxon>
        <taxon>Triticeae</taxon>
        <taxon>Triticinae</taxon>
        <taxon>Aegilops</taxon>
    </lineage>
</organism>
<dbReference type="Gramene" id="AET3Gv21086300.1">
    <property type="protein sequence ID" value="AET3Gv21086300.1"/>
    <property type="gene ID" value="AET3Gv21086300"/>
</dbReference>
<dbReference type="Proteomes" id="UP000015105">
    <property type="component" value="Chromosome 3D"/>
</dbReference>
<reference evidence="1" key="3">
    <citation type="journal article" date="2017" name="Nature">
        <title>Genome sequence of the progenitor of the wheat D genome Aegilops tauschii.</title>
        <authorList>
            <person name="Luo M.C."/>
            <person name="Gu Y.Q."/>
            <person name="Puiu D."/>
            <person name="Wang H."/>
            <person name="Twardziok S.O."/>
            <person name="Deal K.R."/>
            <person name="Huo N."/>
            <person name="Zhu T."/>
            <person name="Wang L."/>
            <person name="Wang Y."/>
            <person name="McGuire P.E."/>
            <person name="Liu S."/>
            <person name="Long H."/>
            <person name="Ramasamy R.K."/>
            <person name="Rodriguez J.C."/>
            <person name="Van S.L."/>
            <person name="Yuan L."/>
            <person name="Wang Z."/>
            <person name="Xia Z."/>
            <person name="Xiao L."/>
            <person name="Anderson O.D."/>
            <person name="Ouyang S."/>
            <person name="Liang Y."/>
            <person name="Zimin A.V."/>
            <person name="Pertea G."/>
            <person name="Qi P."/>
            <person name="Bennetzen J.L."/>
            <person name="Dai X."/>
            <person name="Dawson M.W."/>
            <person name="Muller H.G."/>
            <person name="Kugler K."/>
            <person name="Rivarola-Duarte L."/>
            <person name="Spannagl M."/>
            <person name="Mayer K.F.X."/>
            <person name="Lu F.H."/>
            <person name="Bevan M.W."/>
            <person name="Leroy P."/>
            <person name="Li P."/>
            <person name="You F.M."/>
            <person name="Sun Q."/>
            <person name="Liu Z."/>
            <person name="Lyons E."/>
            <person name="Wicker T."/>
            <person name="Salzberg S.L."/>
            <person name="Devos K.M."/>
            <person name="Dvorak J."/>
        </authorList>
    </citation>
    <scope>NUCLEOTIDE SEQUENCE [LARGE SCALE GENOMIC DNA]</scope>
    <source>
        <strain evidence="1">cv. AL8/78</strain>
    </source>
</reference>
<reference evidence="2" key="2">
    <citation type="journal article" date="2017" name="Nat. Plants">
        <title>The Aegilops tauschii genome reveals multiple impacts of transposons.</title>
        <authorList>
            <person name="Zhao G."/>
            <person name="Zou C."/>
            <person name="Li K."/>
            <person name="Wang K."/>
            <person name="Li T."/>
            <person name="Gao L."/>
            <person name="Zhang X."/>
            <person name="Wang H."/>
            <person name="Yang Z."/>
            <person name="Liu X."/>
            <person name="Jiang W."/>
            <person name="Mao L."/>
            <person name="Kong X."/>
            <person name="Jiao Y."/>
            <person name="Jia J."/>
        </authorList>
    </citation>
    <scope>NUCLEOTIDE SEQUENCE [LARGE SCALE GENOMIC DNA]</scope>
    <source>
        <strain evidence="2">cv. AL8/78</strain>
    </source>
</reference>
<evidence type="ECO:0000313" key="2">
    <source>
        <dbReference type="Proteomes" id="UP000015105"/>
    </source>
</evidence>
<evidence type="ECO:0000313" key="1">
    <source>
        <dbReference type="EnsemblPlants" id="AET3Gv21086300.1"/>
    </source>
</evidence>